<dbReference type="InParanoid" id="F4RVV1"/>
<evidence type="ECO:0000256" key="1">
    <source>
        <dbReference type="SAM" id="MobiDB-lite"/>
    </source>
</evidence>
<reference evidence="3" key="1">
    <citation type="journal article" date="2011" name="Proc. Natl. Acad. Sci. U.S.A.">
        <title>Obligate biotrophy features unraveled by the genomic analysis of rust fungi.</title>
        <authorList>
            <person name="Duplessis S."/>
            <person name="Cuomo C.A."/>
            <person name="Lin Y.-C."/>
            <person name="Aerts A."/>
            <person name="Tisserant E."/>
            <person name="Veneault-Fourrey C."/>
            <person name="Joly D.L."/>
            <person name="Hacquard S."/>
            <person name="Amselem J."/>
            <person name="Cantarel B.L."/>
            <person name="Chiu R."/>
            <person name="Coutinho P.M."/>
            <person name="Feau N."/>
            <person name="Field M."/>
            <person name="Frey P."/>
            <person name="Gelhaye E."/>
            <person name="Goldberg J."/>
            <person name="Grabherr M.G."/>
            <person name="Kodira C.D."/>
            <person name="Kohler A."/>
            <person name="Kuees U."/>
            <person name="Lindquist E.A."/>
            <person name="Lucas S.M."/>
            <person name="Mago R."/>
            <person name="Mauceli E."/>
            <person name="Morin E."/>
            <person name="Murat C."/>
            <person name="Pangilinan J.L."/>
            <person name="Park R."/>
            <person name="Pearson M."/>
            <person name="Quesneville H."/>
            <person name="Rouhier N."/>
            <person name="Sakthikumar S."/>
            <person name="Salamov A.A."/>
            <person name="Schmutz J."/>
            <person name="Selles B."/>
            <person name="Shapiro H."/>
            <person name="Tanguay P."/>
            <person name="Tuskan G.A."/>
            <person name="Henrissat B."/>
            <person name="Van de Peer Y."/>
            <person name="Rouze P."/>
            <person name="Ellis J.G."/>
            <person name="Dodds P.N."/>
            <person name="Schein J.E."/>
            <person name="Zhong S."/>
            <person name="Hamelin R.C."/>
            <person name="Grigoriev I.V."/>
            <person name="Szabo L.J."/>
            <person name="Martin F."/>
        </authorList>
    </citation>
    <scope>NUCLEOTIDE SEQUENCE [LARGE SCALE GENOMIC DNA]</scope>
    <source>
        <strain evidence="3">98AG31 / pathotype 3-4-7</strain>
    </source>
</reference>
<dbReference type="Proteomes" id="UP000001072">
    <property type="component" value="Unassembled WGS sequence"/>
</dbReference>
<feature type="region of interest" description="Disordered" evidence="1">
    <location>
        <begin position="31"/>
        <end position="110"/>
    </location>
</feature>
<dbReference type="VEuPathDB" id="FungiDB:MELLADRAFT_109247"/>
<accession>F4RVV1</accession>
<dbReference type="HOGENOM" id="CLU_2171618_0_0_1"/>
<sequence>MVLVEVNGSISIGGRDDCLCKHSKKIDIKSNRLKDLAAPLTSNGPPGTPPGPNPPEPPGKPLGSIPAGPPGNPLGSNPPGPPGNPPGPPGNPPGIPFIQLPTGKPSGDQS</sequence>
<dbReference type="AlphaFoldDB" id="F4RVV1"/>
<feature type="compositionally biased region" description="Pro residues" evidence="1">
    <location>
        <begin position="67"/>
        <end position="95"/>
    </location>
</feature>
<dbReference type="GeneID" id="18923702"/>
<gene>
    <name evidence="2" type="ORF">MELLADRAFT_109247</name>
</gene>
<dbReference type="KEGG" id="mlr:MELLADRAFT_109247"/>
<feature type="compositionally biased region" description="Pro residues" evidence="1">
    <location>
        <begin position="46"/>
        <end position="60"/>
    </location>
</feature>
<dbReference type="RefSeq" id="XP_007413313.1">
    <property type="nucleotide sequence ID" value="XM_007413251.1"/>
</dbReference>
<name>F4RVV1_MELLP</name>
<keyword evidence="3" id="KW-1185">Reference proteome</keyword>
<organism evidence="3">
    <name type="scientific">Melampsora larici-populina (strain 98AG31 / pathotype 3-4-7)</name>
    <name type="common">Poplar leaf rust fungus</name>
    <dbReference type="NCBI Taxonomy" id="747676"/>
    <lineage>
        <taxon>Eukaryota</taxon>
        <taxon>Fungi</taxon>
        <taxon>Dikarya</taxon>
        <taxon>Basidiomycota</taxon>
        <taxon>Pucciniomycotina</taxon>
        <taxon>Pucciniomycetes</taxon>
        <taxon>Pucciniales</taxon>
        <taxon>Melampsoraceae</taxon>
        <taxon>Melampsora</taxon>
    </lineage>
</organism>
<dbReference type="EMBL" id="GL883124">
    <property type="protein sequence ID" value="EGG03519.1"/>
    <property type="molecule type" value="Genomic_DNA"/>
</dbReference>
<evidence type="ECO:0000313" key="2">
    <source>
        <dbReference type="EMBL" id="EGG03519.1"/>
    </source>
</evidence>
<evidence type="ECO:0000313" key="3">
    <source>
        <dbReference type="Proteomes" id="UP000001072"/>
    </source>
</evidence>
<proteinExistence type="predicted"/>
<protein>
    <submittedName>
        <fullName evidence="2">Uncharacterized protein</fullName>
    </submittedName>
</protein>